<protein>
    <submittedName>
        <fullName evidence="1">Uncharacterized protein</fullName>
    </submittedName>
</protein>
<gene>
    <name evidence="1" type="ORF">PGCG_00330</name>
</gene>
<evidence type="ECO:0000313" key="1">
    <source>
        <dbReference type="EMBL" id="AGM15641.1"/>
    </source>
</evidence>
<organism evidence="1 2">
    <name type="scientific">Phaeocystis globosa virus PgV-16T</name>
    <dbReference type="NCBI Taxonomy" id="3071227"/>
    <lineage>
        <taxon>Viruses</taxon>
        <taxon>Varidnaviria</taxon>
        <taxon>Bamfordvirae</taxon>
        <taxon>Nucleocytoviricota</taxon>
        <taxon>Megaviricetes</taxon>
        <taxon>Imitervirales</taxon>
        <taxon>Mesomimiviridae</taxon>
        <taxon>Tethysvirus</taxon>
        <taxon>Tethysvirus hollandense</taxon>
    </lineage>
</organism>
<keyword evidence="2" id="KW-1185">Reference proteome</keyword>
<proteinExistence type="predicted"/>
<dbReference type="Proteomes" id="UP000204225">
    <property type="component" value="Segment"/>
</dbReference>
<sequence>MLLSSQDYKDILNHYQIEYGDSNKKTLKKMTEKIIAEKLCRCIKAIPNKGRPESRPIGICRWSVLQKKNLEIHKFTCKKKKQLKPRHPTHGNREKLYKTVNGKLVLTAKKN</sequence>
<reference evidence="1 2" key="1">
    <citation type="journal article" date="2013" name="Proc. Natl. Acad. Sci. U.S.A.">
        <title>Genome of Phaeocystis globosa virus PgV-16T highlights the common ancestry of the largest known DNA viruses infecting eukaryotes.</title>
        <authorList>
            <person name="Santini S."/>
            <person name="Jeudy S."/>
            <person name="Bartoli J."/>
            <person name="Poirot O."/>
            <person name="Lescot M."/>
            <person name="Abergel C."/>
            <person name="Barbe V."/>
            <person name="Wommack K.E."/>
            <person name="Noordeloos A.A."/>
            <person name="Brussaard C.P."/>
            <person name="Claverie J.M."/>
        </authorList>
    </citation>
    <scope>NUCLEOTIDE SEQUENCE [LARGE SCALE GENOMIC DNA]</scope>
    <source>
        <strain evidence="1 2">16T</strain>
    </source>
</reference>
<evidence type="ECO:0000313" key="2">
    <source>
        <dbReference type="Proteomes" id="UP000204225"/>
    </source>
</evidence>
<accession>A0AC59EXB4</accession>
<dbReference type="EMBL" id="KC662249">
    <property type="protein sequence ID" value="AGM15641.1"/>
    <property type="molecule type" value="Genomic_DNA"/>
</dbReference>
<name>A0AC59EXB4_9VIRU</name>